<evidence type="ECO:0000256" key="4">
    <source>
        <dbReference type="ARBA" id="ARBA00023136"/>
    </source>
</evidence>
<dbReference type="PRINTS" id="PR01840">
    <property type="entry name" value="TATCFAMILY"/>
</dbReference>
<keyword evidence="5" id="KW-0653">Protein transport</keyword>
<keyword evidence="7" id="KW-1185">Reference proteome</keyword>
<feature type="transmembrane region" description="Helical" evidence="5">
    <location>
        <begin position="30"/>
        <end position="52"/>
    </location>
</feature>
<comment type="similarity">
    <text evidence="5">Belongs to the TatC family.</text>
</comment>
<evidence type="ECO:0000313" key="7">
    <source>
        <dbReference type="Proteomes" id="UP001319080"/>
    </source>
</evidence>
<comment type="subunit">
    <text evidence="5">Forms a complex with TatA.</text>
</comment>
<keyword evidence="5" id="KW-0811">Translocation</keyword>
<comment type="subcellular location">
    <subcellularLocation>
        <location evidence="5">Cell membrane</location>
        <topology evidence="5">Multi-pass membrane protein</topology>
    </subcellularLocation>
    <subcellularLocation>
        <location evidence="1">Membrane</location>
        <topology evidence="1">Multi-pass membrane protein</topology>
    </subcellularLocation>
</comment>
<dbReference type="Proteomes" id="UP001319080">
    <property type="component" value="Unassembled WGS sequence"/>
</dbReference>
<dbReference type="PANTHER" id="PTHR30371">
    <property type="entry name" value="SEC-INDEPENDENT PROTEIN TRANSLOCASE PROTEIN TATC"/>
    <property type="match status" value="1"/>
</dbReference>
<name>A0AAP2DWJ6_9BACT</name>
<dbReference type="RefSeq" id="WP_254082577.1">
    <property type="nucleotide sequence ID" value="NZ_JAHESE010000001.1"/>
</dbReference>
<dbReference type="GO" id="GO:0065002">
    <property type="term" value="P:intracellular protein transmembrane transport"/>
    <property type="evidence" value="ECO:0007669"/>
    <property type="project" value="TreeGrafter"/>
</dbReference>
<evidence type="ECO:0000256" key="3">
    <source>
        <dbReference type="ARBA" id="ARBA00022989"/>
    </source>
</evidence>
<dbReference type="Pfam" id="PF00902">
    <property type="entry name" value="TatC"/>
    <property type="match status" value="1"/>
</dbReference>
<dbReference type="AlphaFoldDB" id="A0AAP2DWJ6"/>
<dbReference type="HAMAP" id="MF_00902">
    <property type="entry name" value="TatC"/>
    <property type="match status" value="1"/>
</dbReference>
<evidence type="ECO:0000256" key="1">
    <source>
        <dbReference type="ARBA" id="ARBA00004141"/>
    </source>
</evidence>
<comment type="function">
    <text evidence="5">Part of the twin-arginine translocation (Tat) system that transports large folded proteins containing a characteristic twin-arginine motif in their signal peptide across membranes.</text>
</comment>
<dbReference type="PANTHER" id="PTHR30371:SF0">
    <property type="entry name" value="SEC-INDEPENDENT PROTEIN TRANSLOCASE PROTEIN TATC, CHLOROPLASTIC-RELATED"/>
    <property type="match status" value="1"/>
</dbReference>
<keyword evidence="5" id="KW-1003">Cell membrane</keyword>
<feature type="transmembrane region" description="Helical" evidence="5">
    <location>
        <begin position="100"/>
        <end position="121"/>
    </location>
</feature>
<dbReference type="InterPro" id="IPR002033">
    <property type="entry name" value="TatC"/>
</dbReference>
<dbReference type="GO" id="GO:0043953">
    <property type="term" value="P:protein transport by the Tat complex"/>
    <property type="evidence" value="ECO:0007669"/>
    <property type="project" value="UniProtKB-UniRule"/>
</dbReference>
<keyword evidence="5" id="KW-0813">Transport</keyword>
<dbReference type="GO" id="GO:0033281">
    <property type="term" value="C:TAT protein transport complex"/>
    <property type="evidence" value="ECO:0007669"/>
    <property type="project" value="UniProtKB-UniRule"/>
</dbReference>
<keyword evidence="3 5" id="KW-1133">Transmembrane helix</keyword>
<evidence type="ECO:0000256" key="5">
    <source>
        <dbReference type="HAMAP-Rule" id="MF_00902"/>
    </source>
</evidence>
<gene>
    <name evidence="5 6" type="primary">tatC</name>
    <name evidence="6" type="ORF">KK062_02135</name>
</gene>
<keyword evidence="4 5" id="KW-0472">Membrane</keyword>
<dbReference type="GO" id="GO:0009977">
    <property type="term" value="F:proton motive force dependent protein transmembrane transporter activity"/>
    <property type="evidence" value="ECO:0007669"/>
    <property type="project" value="TreeGrafter"/>
</dbReference>
<feature type="transmembrane region" description="Helical" evidence="5">
    <location>
        <begin position="190"/>
        <end position="212"/>
    </location>
</feature>
<accession>A0AAP2DWJ6</accession>
<evidence type="ECO:0000313" key="6">
    <source>
        <dbReference type="EMBL" id="MBT1706999.1"/>
    </source>
</evidence>
<organism evidence="6 7">
    <name type="scientific">Dawidia cretensis</name>
    <dbReference type="NCBI Taxonomy" id="2782350"/>
    <lineage>
        <taxon>Bacteria</taxon>
        <taxon>Pseudomonadati</taxon>
        <taxon>Bacteroidota</taxon>
        <taxon>Cytophagia</taxon>
        <taxon>Cytophagales</taxon>
        <taxon>Chryseotaleaceae</taxon>
        <taxon>Dawidia</taxon>
    </lineage>
</organism>
<comment type="caution">
    <text evidence="5">Lacks conserved residue(s) required for the propagation of feature annotation.</text>
</comment>
<reference evidence="6 7" key="1">
    <citation type="submission" date="2021-05" db="EMBL/GenBank/DDBJ databases">
        <title>A Polyphasic approach of four new species of the genus Ohtaekwangia: Ohtaekwangia histidinii sp. nov., Ohtaekwangia cretensis sp. nov., Ohtaekwangia indiensis sp. nov., Ohtaekwangia reichenbachii sp. nov. from diverse environment.</title>
        <authorList>
            <person name="Octaviana S."/>
        </authorList>
    </citation>
    <scope>NUCLEOTIDE SEQUENCE [LARGE SCALE GENOMIC DNA]</scope>
    <source>
        <strain evidence="6 7">PWU5</strain>
    </source>
</reference>
<proteinExistence type="inferred from homology"/>
<dbReference type="NCBIfam" id="TIGR00945">
    <property type="entry name" value="tatC"/>
    <property type="match status" value="1"/>
</dbReference>
<sequence length="290" mass="33421">MPLDQDPIEEQTGEVEMSFLDHLEELRWHIIRALAAVVVFTIIAFVQVKWIFKNIILAPAKSDFWTWRMLCKLGQTFSSQDLCIQDIPLELQSRYMTGQFTITIVAAFVLGLIFSFPYIVWELWRFIRPGLRVKERRNSTGVVAAVSSLFAAGISFGYYVIAPLMVYIMVNYKIDDMIRNEFDITSYVQTFVSLVFGAGLLFQLPVVIYFLSKLGLVTPAFLRRYRKHSVIIILIIAAIITPPDPLSQTIISIPLYLLFEISILISARVQKQKLKEEEEERLREEQEQAS</sequence>
<keyword evidence="2 5" id="KW-0812">Transmembrane</keyword>
<feature type="transmembrane region" description="Helical" evidence="5">
    <location>
        <begin position="142"/>
        <end position="170"/>
    </location>
</feature>
<comment type="caution">
    <text evidence="6">The sequence shown here is derived from an EMBL/GenBank/DDBJ whole genome shotgun (WGS) entry which is preliminary data.</text>
</comment>
<feature type="transmembrane region" description="Helical" evidence="5">
    <location>
        <begin position="246"/>
        <end position="265"/>
    </location>
</feature>
<protein>
    <recommendedName>
        <fullName evidence="5">Sec-independent protein translocase protein TatC</fullName>
    </recommendedName>
</protein>
<evidence type="ECO:0000256" key="2">
    <source>
        <dbReference type="ARBA" id="ARBA00022692"/>
    </source>
</evidence>
<dbReference type="EMBL" id="JAHESE010000001">
    <property type="protein sequence ID" value="MBT1706999.1"/>
    <property type="molecule type" value="Genomic_DNA"/>
</dbReference>